<protein>
    <submittedName>
        <fullName evidence="2">Uncharacterized protein</fullName>
    </submittedName>
</protein>
<reference evidence="2 3" key="1">
    <citation type="submission" date="2016-10" db="EMBL/GenBank/DDBJ databases">
        <authorList>
            <person name="de Groot N.N."/>
        </authorList>
    </citation>
    <scope>NUCLEOTIDE SEQUENCE [LARGE SCALE GENOMIC DNA]</scope>
    <source>
        <strain evidence="2 3">DSM 20117</strain>
    </source>
</reference>
<dbReference type="Pfam" id="PF02635">
    <property type="entry name" value="DsrE"/>
    <property type="match status" value="1"/>
</dbReference>
<proteinExistence type="predicted"/>
<keyword evidence="3" id="KW-1185">Reference proteome</keyword>
<dbReference type="PANTHER" id="PTHR37691:SF1">
    <property type="entry name" value="BLR3518 PROTEIN"/>
    <property type="match status" value="1"/>
</dbReference>
<dbReference type="InterPro" id="IPR027396">
    <property type="entry name" value="DsrEFH-like"/>
</dbReference>
<dbReference type="EMBL" id="FNKH01000002">
    <property type="protein sequence ID" value="SDQ43987.1"/>
    <property type="molecule type" value="Genomic_DNA"/>
</dbReference>
<dbReference type="AlphaFoldDB" id="A0A1H1AWC3"/>
<dbReference type="SUPFAM" id="SSF75169">
    <property type="entry name" value="DsrEFH-like"/>
    <property type="match status" value="1"/>
</dbReference>
<accession>A0A1H1AWC3</accession>
<dbReference type="InterPro" id="IPR003787">
    <property type="entry name" value="Sulphur_relay_DsrE/F-like"/>
</dbReference>
<organism evidence="2 3">
    <name type="scientific">Crystallibacter crystallopoietes</name>
    <dbReference type="NCBI Taxonomy" id="37928"/>
    <lineage>
        <taxon>Bacteria</taxon>
        <taxon>Bacillati</taxon>
        <taxon>Actinomycetota</taxon>
        <taxon>Actinomycetes</taxon>
        <taxon>Micrococcales</taxon>
        <taxon>Micrococcaceae</taxon>
        <taxon>Crystallibacter</taxon>
    </lineage>
</organism>
<name>A0A1H1AWC3_9MICC</name>
<evidence type="ECO:0000256" key="1">
    <source>
        <dbReference type="SAM" id="MobiDB-lite"/>
    </source>
</evidence>
<dbReference type="Gene3D" id="3.40.1260.10">
    <property type="entry name" value="DsrEFH-like"/>
    <property type="match status" value="1"/>
</dbReference>
<gene>
    <name evidence="2" type="ORF">SAMN04489742_1120</name>
</gene>
<dbReference type="PANTHER" id="PTHR37691">
    <property type="entry name" value="BLR3518 PROTEIN"/>
    <property type="match status" value="1"/>
</dbReference>
<evidence type="ECO:0000313" key="2">
    <source>
        <dbReference type="EMBL" id="SDQ43987.1"/>
    </source>
</evidence>
<sequence length="129" mass="13119">MPTADSPMQDARAESKSPGLLVHGAGPGAQDWLPGVLRSATNAADALPAGTAIEVVIQGPGVALLSDGSGFADEITAALERQIRVLACGNSLRSAGVPSDQLLPGVATVPAAIAHLASRQWEGWAYVRL</sequence>
<feature type="region of interest" description="Disordered" evidence="1">
    <location>
        <begin position="1"/>
        <end position="26"/>
    </location>
</feature>
<dbReference type="Proteomes" id="UP000181917">
    <property type="component" value="Unassembled WGS sequence"/>
</dbReference>
<dbReference type="RefSeq" id="WP_236777283.1">
    <property type="nucleotide sequence ID" value="NZ_CP018863.1"/>
</dbReference>
<evidence type="ECO:0000313" key="3">
    <source>
        <dbReference type="Proteomes" id="UP000181917"/>
    </source>
</evidence>